<evidence type="ECO:0000313" key="1">
    <source>
        <dbReference type="EMBL" id="PWJ12274.1"/>
    </source>
</evidence>
<evidence type="ECO:0008006" key="3">
    <source>
        <dbReference type="Google" id="ProtNLM"/>
    </source>
</evidence>
<dbReference type="AlphaFoldDB" id="A0A315XZW2"/>
<dbReference type="Proteomes" id="UP000245720">
    <property type="component" value="Unassembled WGS sequence"/>
</dbReference>
<comment type="caution">
    <text evidence="1">The sequence shown here is derived from an EMBL/GenBank/DDBJ whole genome shotgun (WGS) entry which is preliminary data.</text>
</comment>
<protein>
    <recommendedName>
        <fullName evidence="3">EVE domain-containing protein</fullName>
    </recommendedName>
</protein>
<sequence>MNYFNVGVKFGGTDDMWHLFSEKNCWFMGYHENEKPVLDQQAEKVRVGDIFIAKAYGNTAQSNYYVRAIGIVKSLEKPMDIPEKYKDRKGFSVIWIKYFDELIPLSASEYERGGAYTYTIHIEKNEKFIAKINEMMKYDYQGEVYI</sequence>
<gene>
    <name evidence="1" type="ORF">IE37_01965</name>
</gene>
<proteinExistence type="predicted"/>
<dbReference type="EMBL" id="QGDI01000007">
    <property type="protein sequence ID" value="PWJ12274.1"/>
    <property type="molecule type" value="Genomic_DNA"/>
</dbReference>
<organism evidence="1 2">
    <name type="scientific">Ruminococcus flavefaciens</name>
    <dbReference type="NCBI Taxonomy" id="1265"/>
    <lineage>
        <taxon>Bacteria</taxon>
        <taxon>Bacillati</taxon>
        <taxon>Bacillota</taxon>
        <taxon>Clostridia</taxon>
        <taxon>Eubacteriales</taxon>
        <taxon>Oscillospiraceae</taxon>
        <taxon>Ruminococcus</taxon>
    </lineage>
</organism>
<name>A0A315XZW2_RUMFL</name>
<evidence type="ECO:0000313" key="2">
    <source>
        <dbReference type="Proteomes" id="UP000245720"/>
    </source>
</evidence>
<reference evidence="1 2" key="1">
    <citation type="submission" date="2018-05" db="EMBL/GenBank/DDBJ databases">
        <title>The Hungate 1000. A catalogue of reference genomes from the rumen microbiome.</title>
        <authorList>
            <person name="Kelly W."/>
        </authorList>
    </citation>
    <scope>NUCLEOTIDE SEQUENCE [LARGE SCALE GENOMIC DNA]</scope>
    <source>
        <strain evidence="1 2">SAb67</strain>
    </source>
</reference>
<accession>A0A315XZW2</accession>
<dbReference type="RefSeq" id="WP_109726731.1">
    <property type="nucleotide sequence ID" value="NZ_QGDI01000007.1"/>
</dbReference>